<dbReference type="PRINTS" id="PR00420">
    <property type="entry name" value="RNGMNOXGNASE"/>
</dbReference>
<keyword evidence="5" id="KW-0560">Oxidoreductase</keyword>
<dbReference type="SUPFAM" id="SSF51905">
    <property type="entry name" value="FAD/NAD(P)-binding domain"/>
    <property type="match status" value="1"/>
</dbReference>
<dbReference type="EC" id="1.14.13.50" evidence="5"/>
<dbReference type="AlphaFoldDB" id="A0A9E6XY55"/>
<evidence type="ECO:0000256" key="1">
    <source>
        <dbReference type="ARBA" id="ARBA00001974"/>
    </source>
</evidence>
<evidence type="ECO:0000256" key="3">
    <source>
        <dbReference type="ARBA" id="ARBA00022827"/>
    </source>
</evidence>
<gene>
    <name evidence="5" type="primary">pcpB</name>
    <name evidence="5" type="ORF">DSM104329_03012</name>
</gene>
<dbReference type="InterPro" id="IPR002938">
    <property type="entry name" value="FAD-bd"/>
</dbReference>
<dbReference type="KEGG" id="sbae:DSM104329_03012"/>
<evidence type="ECO:0000313" key="6">
    <source>
        <dbReference type="Proteomes" id="UP001162834"/>
    </source>
</evidence>
<comment type="cofactor">
    <cofactor evidence="1">
        <name>FAD</name>
        <dbReference type="ChEBI" id="CHEBI:57692"/>
    </cofactor>
</comment>
<dbReference type="InterPro" id="IPR050641">
    <property type="entry name" value="RIFMO-like"/>
</dbReference>
<dbReference type="EMBL" id="CP087164">
    <property type="protein sequence ID" value="UGS36604.1"/>
    <property type="molecule type" value="Genomic_DNA"/>
</dbReference>
<evidence type="ECO:0000256" key="2">
    <source>
        <dbReference type="ARBA" id="ARBA00022630"/>
    </source>
</evidence>
<dbReference type="GO" id="GO:0071949">
    <property type="term" value="F:FAD binding"/>
    <property type="evidence" value="ECO:0007669"/>
    <property type="project" value="InterPro"/>
</dbReference>
<dbReference type="Gene3D" id="3.40.30.120">
    <property type="match status" value="1"/>
</dbReference>
<keyword evidence="3" id="KW-0274">FAD</keyword>
<keyword evidence="2" id="KW-0285">Flavoprotein</keyword>
<dbReference type="GO" id="GO:0018677">
    <property type="term" value="F:pentachlorophenol monooxygenase activity"/>
    <property type="evidence" value="ECO:0007669"/>
    <property type="project" value="UniProtKB-EC"/>
</dbReference>
<evidence type="ECO:0000313" key="5">
    <source>
        <dbReference type="EMBL" id="UGS36604.1"/>
    </source>
</evidence>
<evidence type="ECO:0000259" key="4">
    <source>
        <dbReference type="Pfam" id="PF01494"/>
    </source>
</evidence>
<proteinExistence type="predicted"/>
<keyword evidence="6" id="KW-1185">Reference proteome</keyword>
<feature type="domain" description="FAD-binding" evidence="4">
    <location>
        <begin position="5"/>
        <end position="336"/>
    </location>
</feature>
<dbReference type="RefSeq" id="WP_259310673.1">
    <property type="nucleotide sequence ID" value="NZ_CP087164.1"/>
</dbReference>
<dbReference type="Gene3D" id="3.50.50.60">
    <property type="entry name" value="FAD/NAD(P)-binding domain"/>
    <property type="match status" value="1"/>
</dbReference>
<protein>
    <submittedName>
        <fullName evidence="5">Pentachlorophenol 4-monooxygenase</fullName>
        <ecNumber evidence="5">1.14.13.50</ecNumber>
    </submittedName>
</protein>
<dbReference type="Proteomes" id="UP001162834">
    <property type="component" value="Chromosome"/>
</dbReference>
<accession>A0A9E6XY55</accession>
<dbReference type="PANTHER" id="PTHR43004:SF19">
    <property type="entry name" value="BINDING MONOOXYGENASE, PUTATIVE (JCVI)-RELATED"/>
    <property type="match status" value="1"/>
</dbReference>
<name>A0A9E6XY55_9ACTN</name>
<reference evidence="5" key="1">
    <citation type="journal article" date="2022" name="Int. J. Syst. Evol. Microbiol.">
        <title>Pseudomonas aegrilactucae sp. nov. and Pseudomonas morbosilactucae sp. nov., pathogens causing bacterial rot of lettuce in Japan.</title>
        <authorList>
            <person name="Sawada H."/>
            <person name="Fujikawa T."/>
            <person name="Satou M."/>
        </authorList>
    </citation>
    <scope>NUCLEOTIDE SEQUENCE</scope>
    <source>
        <strain evidence="5">0166_1</strain>
    </source>
</reference>
<dbReference type="Gene3D" id="3.30.70.2450">
    <property type="match status" value="1"/>
</dbReference>
<sequence>MIAATDVLVVGAGPVGLTLACELARHGVACRVVDRAPARSTQSRATDLHARSLELWGHTGVAGAILARAVAIESVPLFSGGREVARLDFRGIDSDVPAAVSLRQHDLEAILEDEIRAAGIAVEWGVGVDGLRAADGGGVVACDGEREVGRAGWVVACDGVHSALRSAAGIAFAGGEFPGRWAALDAEIDAWPYGPGDLPVFLDADGFWAMPLPGGAVRMFFRDDAAPVGAPPSGAEAQAMLDRHVGRGARISAVGDAACFTIHHRVARRFRAGRLLLAGDAAHAMTPVSGQGMNTGIQDAFNLAWKLRLALAGAPDALVDSYEAERRPVALATVRGSRATHEANVLEGEAAAARDRALAAALATPAEVLAAVEAGHELAVAYHGSPIVQGVPGTAGPRPGDRVPDAGPLVDAAGRRTSLRELMRAPGLLVLDLAGSGPAPQHAQALAAAERRGGGFVAARTVVIGEAAAQTPVPVLSDPTLRVHGRLGPVAPTLLVVRPDGYLGLRAEPFDAAALDRHLTLLGL</sequence>
<dbReference type="PANTHER" id="PTHR43004">
    <property type="entry name" value="TRK SYSTEM POTASSIUM UPTAKE PROTEIN"/>
    <property type="match status" value="1"/>
</dbReference>
<dbReference type="InterPro" id="IPR036188">
    <property type="entry name" value="FAD/NAD-bd_sf"/>
</dbReference>
<dbReference type="Pfam" id="PF01494">
    <property type="entry name" value="FAD_binding_3"/>
    <property type="match status" value="1"/>
</dbReference>
<organism evidence="5 6">
    <name type="scientific">Capillimicrobium parvum</name>
    <dbReference type="NCBI Taxonomy" id="2884022"/>
    <lineage>
        <taxon>Bacteria</taxon>
        <taxon>Bacillati</taxon>
        <taxon>Actinomycetota</taxon>
        <taxon>Thermoleophilia</taxon>
        <taxon>Solirubrobacterales</taxon>
        <taxon>Capillimicrobiaceae</taxon>
        <taxon>Capillimicrobium</taxon>
    </lineage>
</organism>